<dbReference type="GO" id="GO:0006400">
    <property type="term" value="P:tRNA modification"/>
    <property type="evidence" value="ECO:0007669"/>
    <property type="project" value="UniProtKB-UniRule"/>
</dbReference>
<dbReference type="RefSeq" id="WP_183960763.1">
    <property type="nucleotide sequence ID" value="NZ_JACHHP010000003.1"/>
</dbReference>
<dbReference type="SUPFAM" id="SSF56037">
    <property type="entry name" value="PheT/TilS domain"/>
    <property type="match status" value="1"/>
</dbReference>
<comment type="function">
    <text evidence="8">Ligates lysine onto the cytidine present at position 34 of the AUA codon-specific tRNA(Ile) that contains the anticodon CAU, in an ATP-dependent manner. Cytidine is converted to lysidine, thus changing the amino acid specificity of the tRNA from methionine to isoleucine.</text>
</comment>
<dbReference type="HAMAP" id="MF_01161">
    <property type="entry name" value="tRNA_Ile_lys_synt"/>
    <property type="match status" value="1"/>
</dbReference>
<dbReference type="GO" id="GO:0032267">
    <property type="term" value="F:tRNA(Ile)-lysidine synthase activity"/>
    <property type="evidence" value="ECO:0007669"/>
    <property type="project" value="UniProtKB-EC"/>
</dbReference>
<keyword evidence="5 8" id="KW-0547">Nucleotide-binding</keyword>
<accession>A0A7W8G220</accession>
<evidence type="ECO:0000256" key="5">
    <source>
        <dbReference type="ARBA" id="ARBA00022741"/>
    </source>
</evidence>
<dbReference type="Pfam" id="PF09179">
    <property type="entry name" value="TilS"/>
    <property type="match status" value="1"/>
</dbReference>
<evidence type="ECO:0000256" key="7">
    <source>
        <dbReference type="ARBA" id="ARBA00048539"/>
    </source>
</evidence>
<keyword evidence="2 8" id="KW-0963">Cytoplasm</keyword>
<sequence>MTDALAARLAQLPGTELVVGFSGGLDSSVLLHALAALPAARARGLRAVHVDHGLHPASADWASHCTRVAARLDVPLRVERVQVAHDAGLGLEAAARAARHAAFRAAMTPDAVLVLAHHRDDQVETVLLRLLHAAGHEGVAGMRAWRRFDPGWLWRPLLELPRERLVADAHAHGIDSIDDPSNADARFARNRLRHNVLPTLRAAWPDADARIAASATRLREDADALDALAAAQCDLLCGTAPDTLALGGLLELPSALRRRVLGLWLDRLRLPRPPPGVWRRVDEDLLAARADATPVLAWRGAQLRRYRGTLHALRERAAPAQDWCLPWNGAEPLQLPDGFGRLAFEPSHAFASPFHVCPRRGGERILRHGLQRPLRLCLQETGIPPWQRERLPLLFDAAGTLLAAGDCILSDVAHAWPRTHGITLRWTPDD</sequence>
<protein>
    <recommendedName>
        <fullName evidence="8">tRNA(Ile)-lysidine synthase</fullName>
        <ecNumber evidence="8">6.3.4.19</ecNumber>
    </recommendedName>
    <alternativeName>
        <fullName evidence="8">tRNA(Ile)-2-lysyl-cytidine synthase</fullName>
    </alternativeName>
    <alternativeName>
        <fullName evidence="8">tRNA(Ile)-lysidine synthetase</fullName>
    </alternativeName>
</protein>
<evidence type="ECO:0000256" key="1">
    <source>
        <dbReference type="ARBA" id="ARBA00004496"/>
    </source>
</evidence>
<dbReference type="Gene3D" id="3.40.50.620">
    <property type="entry name" value="HUPs"/>
    <property type="match status" value="1"/>
</dbReference>
<dbReference type="Pfam" id="PF01171">
    <property type="entry name" value="ATP_bind_3"/>
    <property type="match status" value="1"/>
</dbReference>
<proteinExistence type="inferred from homology"/>
<dbReference type="InterPro" id="IPR014729">
    <property type="entry name" value="Rossmann-like_a/b/a_fold"/>
</dbReference>
<dbReference type="InterPro" id="IPR011063">
    <property type="entry name" value="TilS/TtcA_N"/>
</dbReference>
<feature type="binding site" evidence="8">
    <location>
        <begin position="22"/>
        <end position="27"/>
    </location>
    <ligand>
        <name>ATP</name>
        <dbReference type="ChEBI" id="CHEBI:30616"/>
    </ligand>
</feature>
<evidence type="ECO:0000256" key="6">
    <source>
        <dbReference type="ARBA" id="ARBA00022840"/>
    </source>
</evidence>
<dbReference type="SUPFAM" id="SSF82829">
    <property type="entry name" value="MesJ substrate recognition domain-like"/>
    <property type="match status" value="1"/>
</dbReference>
<dbReference type="InterPro" id="IPR012795">
    <property type="entry name" value="tRNA_Ile_lys_synt_N"/>
</dbReference>
<dbReference type="NCBIfam" id="TIGR02433">
    <property type="entry name" value="lysidine_TilS_C"/>
    <property type="match status" value="1"/>
</dbReference>
<evidence type="ECO:0000256" key="8">
    <source>
        <dbReference type="HAMAP-Rule" id="MF_01161"/>
    </source>
</evidence>
<keyword evidence="6 8" id="KW-0067">ATP-binding</keyword>
<dbReference type="Proteomes" id="UP000521199">
    <property type="component" value="Unassembled WGS sequence"/>
</dbReference>
<dbReference type="AlphaFoldDB" id="A0A7W8G220"/>
<keyword evidence="3 8" id="KW-0436">Ligase</keyword>
<dbReference type="SMART" id="SM00977">
    <property type="entry name" value="TilS_C"/>
    <property type="match status" value="1"/>
</dbReference>
<evidence type="ECO:0000313" key="10">
    <source>
        <dbReference type="EMBL" id="MBB5208220.1"/>
    </source>
</evidence>
<dbReference type="GO" id="GO:0005524">
    <property type="term" value="F:ATP binding"/>
    <property type="evidence" value="ECO:0007669"/>
    <property type="project" value="UniProtKB-UniRule"/>
</dbReference>
<name>A0A7W8G220_9GAMM</name>
<comment type="domain">
    <text evidence="8">The N-terminal region contains the highly conserved SGGXDS motif, predicted to be a P-loop motif involved in ATP binding.</text>
</comment>
<dbReference type="InterPro" id="IPR012094">
    <property type="entry name" value="tRNA_Ile_lys_synt"/>
</dbReference>
<keyword evidence="11" id="KW-1185">Reference proteome</keyword>
<dbReference type="InterPro" id="IPR012796">
    <property type="entry name" value="Lysidine-tRNA-synth_C"/>
</dbReference>
<reference evidence="10 11" key="1">
    <citation type="submission" date="2020-08" db="EMBL/GenBank/DDBJ databases">
        <title>Genomic Encyclopedia of Type Strains, Phase IV (KMG-IV): sequencing the most valuable type-strain genomes for metagenomic binning, comparative biology and taxonomic classification.</title>
        <authorList>
            <person name="Goeker M."/>
        </authorList>
    </citation>
    <scope>NUCLEOTIDE SEQUENCE [LARGE SCALE GENOMIC DNA]</scope>
    <source>
        <strain evidence="10 11">DSM 24163</strain>
    </source>
</reference>
<evidence type="ECO:0000256" key="3">
    <source>
        <dbReference type="ARBA" id="ARBA00022598"/>
    </source>
</evidence>
<dbReference type="PANTHER" id="PTHR43033">
    <property type="entry name" value="TRNA(ILE)-LYSIDINE SYNTHASE-RELATED"/>
    <property type="match status" value="1"/>
</dbReference>
<dbReference type="PANTHER" id="PTHR43033:SF1">
    <property type="entry name" value="TRNA(ILE)-LYSIDINE SYNTHASE-RELATED"/>
    <property type="match status" value="1"/>
</dbReference>
<comment type="caution">
    <text evidence="10">The sequence shown here is derived from an EMBL/GenBank/DDBJ whole genome shotgun (WGS) entry which is preliminary data.</text>
</comment>
<dbReference type="EMBL" id="JACHHP010000003">
    <property type="protein sequence ID" value="MBB5208220.1"/>
    <property type="molecule type" value="Genomic_DNA"/>
</dbReference>
<gene>
    <name evidence="8" type="primary">tilS</name>
    <name evidence="10" type="ORF">HNQ52_001762</name>
</gene>
<comment type="catalytic activity">
    <reaction evidence="7 8">
        <text>cytidine(34) in tRNA(Ile2) + L-lysine + ATP = lysidine(34) in tRNA(Ile2) + AMP + diphosphate + H(+)</text>
        <dbReference type="Rhea" id="RHEA:43744"/>
        <dbReference type="Rhea" id="RHEA-COMP:10625"/>
        <dbReference type="Rhea" id="RHEA-COMP:10670"/>
        <dbReference type="ChEBI" id="CHEBI:15378"/>
        <dbReference type="ChEBI" id="CHEBI:30616"/>
        <dbReference type="ChEBI" id="CHEBI:32551"/>
        <dbReference type="ChEBI" id="CHEBI:33019"/>
        <dbReference type="ChEBI" id="CHEBI:82748"/>
        <dbReference type="ChEBI" id="CHEBI:83665"/>
        <dbReference type="ChEBI" id="CHEBI:456215"/>
        <dbReference type="EC" id="6.3.4.19"/>
    </reaction>
</comment>
<dbReference type="Pfam" id="PF11734">
    <property type="entry name" value="TilS_C"/>
    <property type="match status" value="1"/>
</dbReference>
<dbReference type="Gene3D" id="1.20.59.20">
    <property type="match status" value="1"/>
</dbReference>
<organism evidence="10 11">
    <name type="scientific">Chiayiivirga flava</name>
    <dbReference type="NCBI Taxonomy" id="659595"/>
    <lineage>
        <taxon>Bacteria</taxon>
        <taxon>Pseudomonadati</taxon>
        <taxon>Pseudomonadota</taxon>
        <taxon>Gammaproteobacteria</taxon>
        <taxon>Lysobacterales</taxon>
        <taxon>Lysobacteraceae</taxon>
        <taxon>Chiayiivirga</taxon>
    </lineage>
</organism>
<keyword evidence="4 8" id="KW-0819">tRNA processing</keyword>
<dbReference type="GO" id="GO:0005737">
    <property type="term" value="C:cytoplasm"/>
    <property type="evidence" value="ECO:0007669"/>
    <property type="project" value="UniProtKB-SubCell"/>
</dbReference>
<dbReference type="EC" id="6.3.4.19" evidence="8"/>
<evidence type="ECO:0000256" key="2">
    <source>
        <dbReference type="ARBA" id="ARBA00022490"/>
    </source>
</evidence>
<evidence type="ECO:0000313" key="11">
    <source>
        <dbReference type="Proteomes" id="UP000521199"/>
    </source>
</evidence>
<evidence type="ECO:0000256" key="4">
    <source>
        <dbReference type="ARBA" id="ARBA00022694"/>
    </source>
</evidence>
<feature type="domain" description="Lysidine-tRNA(Ile) synthetase C-terminal" evidence="9">
    <location>
        <begin position="354"/>
        <end position="426"/>
    </location>
</feature>
<dbReference type="InterPro" id="IPR015262">
    <property type="entry name" value="tRNA_Ile_lys_synt_subst-bd"/>
</dbReference>
<dbReference type="SUPFAM" id="SSF52402">
    <property type="entry name" value="Adenine nucleotide alpha hydrolases-like"/>
    <property type="match status" value="1"/>
</dbReference>
<dbReference type="NCBIfam" id="TIGR02432">
    <property type="entry name" value="lysidine_TilS_N"/>
    <property type="match status" value="1"/>
</dbReference>
<comment type="subcellular location">
    <subcellularLocation>
        <location evidence="1 8">Cytoplasm</location>
    </subcellularLocation>
</comment>
<evidence type="ECO:0000259" key="9">
    <source>
        <dbReference type="SMART" id="SM00977"/>
    </source>
</evidence>
<comment type="similarity">
    <text evidence="8">Belongs to the tRNA(Ile)-lysidine synthase family.</text>
</comment>
<dbReference type="CDD" id="cd01992">
    <property type="entry name" value="TilS_N"/>
    <property type="match status" value="1"/>
</dbReference>